<evidence type="ECO:0000256" key="4">
    <source>
        <dbReference type="SAM" id="MobiDB-lite"/>
    </source>
</evidence>
<dbReference type="Gene3D" id="2.130.10.10">
    <property type="entry name" value="YVTN repeat-like/Quinoprotein amine dehydrogenase"/>
    <property type="match status" value="1"/>
</dbReference>
<gene>
    <name evidence="5" type="ORF">IE077_003912</name>
</gene>
<keyword evidence="1 3" id="KW-0853">WD repeat</keyword>
<reference evidence="5 6" key="1">
    <citation type="journal article" date="2020" name="bioRxiv">
        <title>Metabolic contributions of an alphaproteobacterial endosymbiont in the apicomplexan Cardiosporidium cionae.</title>
        <authorList>
            <person name="Hunter E.S."/>
            <person name="Paight C.J."/>
            <person name="Lane C.E."/>
        </authorList>
    </citation>
    <scope>NUCLEOTIDE SEQUENCE [LARGE SCALE GENOMIC DNA]</scope>
    <source>
        <strain evidence="5">ESH_2018</strain>
    </source>
</reference>
<dbReference type="EMBL" id="JADAQX010000584">
    <property type="protein sequence ID" value="KAF8819837.1"/>
    <property type="molecule type" value="Genomic_DNA"/>
</dbReference>
<comment type="caution">
    <text evidence="5">The sequence shown here is derived from an EMBL/GenBank/DDBJ whole genome shotgun (WGS) entry which is preliminary data.</text>
</comment>
<keyword evidence="2" id="KW-0677">Repeat</keyword>
<protein>
    <submittedName>
        <fullName evidence="5">Uncharacterized protein</fullName>
    </submittedName>
</protein>
<dbReference type="PANTHER" id="PTHR22847">
    <property type="entry name" value="WD40 REPEAT PROTEIN"/>
    <property type="match status" value="1"/>
</dbReference>
<dbReference type="Pfam" id="PF00400">
    <property type="entry name" value="WD40"/>
    <property type="match status" value="1"/>
</dbReference>
<dbReference type="Proteomes" id="UP000823046">
    <property type="component" value="Unassembled WGS sequence"/>
</dbReference>
<accession>A0ABQ7J765</accession>
<evidence type="ECO:0000313" key="5">
    <source>
        <dbReference type="EMBL" id="KAF8819837.1"/>
    </source>
</evidence>
<dbReference type="PROSITE" id="PS50082">
    <property type="entry name" value="WD_REPEATS_2"/>
    <property type="match status" value="2"/>
</dbReference>
<proteinExistence type="predicted"/>
<name>A0ABQ7J765_9APIC</name>
<feature type="repeat" description="WD" evidence="3">
    <location>
        <begin position="302"/>
        <end position="340"/>
    </location>
</feature>
<dbReference type="PANTHER" id="PTHR22847:SF637">
    <property type="entry name" value="WD REPEAT DOMAIN 5B"/>
    <property type="match status" value="1"/>
</dbReference>
<dbReference type="PROSITE" id="PS50294">
    <property type="entry name" value="WD_REPEATS_REGION"/>
    <property type="match status" value="1"/>
</dbReference>
<feature type="repeat" description="WD" evidence="3">
    <location>
        <begin position="343"/>
        <end position="376"/>
    </location>
</feature>
<evidence type="ECO:0000256" key="1">
    <source>
        <dbReference type="ARBA" id="ARBA00022574"/>
    </source>
</evidence>
<keyword evidence="6" id="KW-1185">Reference proteome</keyword>
<sequence>ELPISFEAFPSTASLLFEEPVLSSSLRGPSIDRSSLDFSLLPTSQLCPLSAFSTPPLSSLTSSPNSHFGVITPSPSPLSLSPGNLPAPPPSQLPSSLLPSSSFTNLASSSVLPLSMGGILGSNLSSTARSPPWSEWLSASSLPPSTAASPPLHATCKLSGLSTLCGLSALNHTVCMIDGKDGCVRRIDPVDYLTEARIERLPTEEGRRQQGWIRPETSSNRIEVVRISQSPLTSILHMEETHSIAVGCFNGAVAIHTPCFKESNVFPEEKMAESRHTRCGILHNSRSIVQDSIISMDVKLCHADTVTCLAYEKNNQLLVSGSSDETVRVWSVSSTGLTATRIFDDHSDELTSVATFANLILSGSGHGLLVLWDTRSPASPVCTGEIPDISVFSTLQCSLSDRSMAAFVFPTIEKGYSRGGRRGGNLGDGTSLPSSLWSAPSFYTPRSNGGMPPPPPGEKWWASSLFAPPPSLPSRNSQETSLRLSFPSQSIPSSSTVVCPLYCWDLRRLASTLPSPLLSPTPLPLPPSVPLSPIQCGLLDPSLQYALLVHAGHSDSPGSLSFMNIHKQTLMKHYPLHTLHSPTLLSVGSAPWTASFTEVPPGLSVKGDMTSLMWKQRAAMERCSYIAVGDKEGYVELVTSL</sequence>
<dbReference type="InterPro" id="IPR001680">
    <property type="entry name" value="WD40_rpt"/>
</dbReference>
<feature type="region of interest" description="Disordered" evidence="4">
    <location>
        <begin position="443"/>
        <end position="462"/>
    </location>
</feature>
<dbReference type="SMART" id="SM00320">
    <property type="entry name" value="WD40"/>
    <property type="match status" value="2"/>
</dbReference>
<feature type="non-terminal residue" evidence="5">
    <location>
        <position position="1"/>
    </location>
</feature>
<dbReference type="InterPro" id="IPR036322">
    <property type="entry name" value="WD40_repeat_dom_sf"/>
</dbReference>
<organism evidence="5 6">
    <name type="scientific">Cardiosporidium cionae</name>
    <dbReference type="NCBI Taxonomy" id="476202"/>
    <lineage>
        <taxon>Eukaryota</taxon>
        <taxon>Sar</taxon>
        <taxon>Alveolata</taxon>
        <taxon>Apicomplexa</taxon>
        <taxon>Aconoidasida</taxon>
        <taxon>Nephromycida</taxon>
        <taxon>Cardiosporidium</taxon>
    </lineage>
</organism>
<dbReference type="InterPro" id="IPR015943">
    <property type="entry name" value="WD40/YVTN_repeat-like_dom_sf"/>
</dbReference>
<evidence type="ECO:0000256" key="3">
    <source>
        <dbReference type="PROSITE-ProRule" id="PRU00221"/>
    </source>
</evidence>
<feature type="region of interest" description="Disordered" evidence="4">
    <location>
        <begin position="73"/>
        <end position="95"/>
    </location>
</feature>
<evidence type="ECO:0000313" key="6">
    <source>
        <dbReference type="Proteomes" id="UP000823046"/>
    </source>
</evidence>
<evidence type="ECO:0000256" key="2">
    <source>
        <dbReference type="ARBA" id="ARBA00022737"/>
    </source>
</evidence>
<dbReference type="SUPFAM" id="SSF50978">
    <property type="entry name" value="WD40 repeat-like"/>
    <property type="match status" value="1"/>
</dbReference>